<dbReference type="Proteomes" id="UP001165080">
    <property type="component" value="Unassembled WGS sequence"/>
</dbReference>
<dbReference type="OrthoDB" id="523296at2759"/>
<comment type="caution">
    <text evidence="1">The sequence shown here is derived from an EMBL/GenBank/DDBJ whole genome shotgun (WGS) entry which is preliminary data.</text>
</comment>
<evidence type="ECO:0000313" key="2">
    <source>
        <dbReference type="Proteomes" id="UP001165080"/>
    </source>
</evidence>
<accession>A0A9W6BMP7</accession>
<reference evidence="1 2" key="1">
    <citation type="journal article" date="2023" name="Commun. Biol.">
        <title>Reorganization of the ancestral sex-determining regions during the evolution of trioecy in Pleodorina starrii.</title>
        <authorList>
            <person name="Takahashi K."/>
            <person name="Suzuki S."/>
            <person name="Kawai-Toyooka H."/>
            <person name="Yamamoto K."/>
            <person name="Hamaji T."/>
            <person name="Ootsuki R."/>
            <person name="Yamaguchi H."/>
            <person name="Kawachi M."/>
            <person name="Higashiyama T."/>
            <person name="Nozaki H."/>
        </authorList>
    </citation>
    <scope>NUCLEOTIDE SEQUENCE [LARGE SCALE GENOMIC DNA]</scope>
    <source>
        <strain evidence="1 2">NIES-4479</strain>
    </source>
</reference>
<dbReference type="AlphaFoldDB" id="A0A9W6BMP7"/>
<proteinExistence type="predicted"/>
<protein>
    <submittedName>
        <fullName evidence="1">Uncharacterized protein</fullName>
    </submittedName>
</protein>
<sequence length="92" mass="10370">MSYTSYFRHANFSFPTGFWALVGGAFYLQHVTGRPFTGTKEISTAEYNATPLIYLQHPDRHPTAFPKVPHMTDVPPALDELHAKAHGKAHHH</sequence>
<evidence type="ECO:0000313" key="1">
    <source>
        <dbReference type="EMBL" id="GLC54992.1"/>
    </source>
</evidence>
<keyword evidence="2" id="KW-1185">Reference proteome</keyword>
<name>A0A9W6BMP7_9CHLO</name>
<organism evidence="1 2">
    <name type="scientific">Pleodorina starrii</name>
    <dbReference type="NCBI Taxonomy" id="330485"/>
    <lineage>
        <taxon>Eukaryota</taxon>
        <taxon>Viridiplantae</taxon>
        <taxon>Chlorophyta</taxon>
        <taxon>core chlorophytes</taxon>
        <taxon>Chlorophyceae</taxon>
        <taxon>CS clade</taxon>
        <taxon>Chlamydomonadales</taxon>
        <taxon>Volvocaceae</taxon>
        <taxon>Pleodorina</taxon>
    </lineage>
</organism>
<dbReference type="EMBL" id="BRXU01000011">
    <property type="protein sequence ID" value="GLC54992.1"/>
    <property type="molecule type" value="Genomic_DNA"/>
</dbReference>
<gene>
    <name evidence="1" type="primary">PLEST006792</name>
    <name evidence="1" type="ORF">PLESTB_000928800</name>
</gene>